<keyword evidence="1" id="KW-1133">Transmembrane helix</keyword>
<evidence type="ECO:0000256" key="1">
    <source>
        <dbReference type="SAM" id="Phobius"/>
    </source>
</evidence>
<name>A0A5B9W5Y0_9BACT</name>
<feature type="transmembrane region" description="Helical" evidence="1">
    <location>
        <begin position="54"/>
        <end position="75"/>
    </location>
</feature>
<organism evidence="2 3">
    <name type="scientific">Aquisphaera giovannonii</name>
    <dbReference type="NCBI Taxonomy" id="406548"/>
    <lineage>
        <taxon>Bacteria</taxon>
        <taxon>Pseudomonadati</taxon>
        <taxon>Planctomycetota</taxon>
        <taxon>Planctomycetia</taxon>
        <taxon>Isosphaerales</taxon>
        <taxon>Isosphaeraceae</taxon>
        <taxon>Aquisphaera</taxon>
    </lineage>
</organism>
<evidence type="ECO:0000313" key="3">
    <source>
        <dbReference type="Proteomes" id="UP000324233"/>
    </source>
</evidence>
<proteinExistence type="predicted"/>
<keyword evidence="3" id="KW-1185">Reference proteome</keyword>
<protein>
    <submittedName>
        <fullName evidence="2">Uncharacterized protein</fullName>
    </submittedName>
</protein>
<evidence type="ECO:0000313" key="2">
    <source>
        <dbReference type="EMBL" id="QEH35549.1"/>
    </source>
</evidence>
<dbReference type="KEGG" id="agv:OJF2_41020"/>
<reference evidence="2 3" key="1">
    <citation type="submission" date="2019-08" db="EMBL/GenBank/DDBJ databases">
        <title>Deep-cultivation of Planctomycetes and their phenomic and genomic characterization uncovers novel biology.</title>
        <authorList>
            <person name="Wiegand S."/>
            <person name="Jogler M."/>
            <person name="Boedeker C."/>
            <person name="Pinto D."/>
            <person name="Vollmers J."/>
            <person name="Rivas-Marin E."/>
            <person name="Kohn T."/>
            <person name="Peeters S.H."/>
            <person name="Heuer A."/>
            <person name="Rast P."/>
            <person name="Oberbeckmann S."/>
            <person name="Bunk B."/>
            <person name="Jeske O."/>
            <person name="Meyerdierks A."/>
            <person name="Storesund J.E."/>
            <person name="Kallscheuer N."/>
            <person name="Luecker S."/>
            <person name="Lage O.M."/>
            <person name="Pohl T."/>
            <person name="Merkel B.J."/>
            <person name="Hornburger P."/>
            <person name="Mueller R.-W."/>
            <person name="Bruemmer F."/>
            <person name="Labrenz M."/>
            <person name="Spormann A.M."/>
            <person name="Op den Camp H."/>
            <person name="Overmann J."/>
            <person name="Amann R."/>
            <person name="Jetten M.S.M."/>
            <person name="Mascher T."/>
            <person name="Medema M.H."/>
            <person name="Devos D.P."/>
            <person name="Kaster A.-K."/>
            <person name="Ovreas L."/>
            <person name="Rohde M."/>
            <person name="Galperin M.Y."/>
            <person name="Jogler C."/>
        </authorList>
    </citation>
    <scope>NUCLEOTIDE SEQUENCE [LARGE SCALE GENOMIC DNA]</scope>
    <source>
        <strain evidence="2 3">OJF2</strain>
    </source>
</reference>
<keyword evidence="1" id="KW-0472">Membrane</keyword>
<accession>A0A5B9W5Y0</accession>
<dbReference type="RefSeq" id="WP_246196077.1">
    <property type="nucleotide sequence ID" value="NZ_CP042997.1"/>
</dbReference>
<dbReference type="AlphaFoldDB" id="A0A5B9W5Y0"/>
<dbReference type="EMBL" id="CP042997">
    <property type="protein sequence ID" value="QEH35549.1"/>
    <property type="molecule type" value="Genomic_DNA"/>
</dbReference>
<dbReference type="Proteomes" id="UP000324233">
    <property type="component" value="Chromosome"/>
</dbReference>
<sequence length="160" mass="17378">MGQSLNLPSPSFRPSCHRCGSPLEGSPVAACPLCVEPLGRPLGPRLRRLARWRLRGLLVLVAVAAFAAAWGVHAWHRRVADDRGQFYTHEELALYQEFQQAAALVAAREAESKAAAGDADSPRWAAEAASLRARAAALGRSAADYRWRAGIKQRLARGGW</sequence>
<gene>
    <name evidence="2" type="ORF">OJF2_41020</name>
</gene>
<keyword evidence="1" id="KW-0812">Transmembrane</keyword>